<dbReference type="CDD" id="cd16027">
    <property type="entry name" value="SGSH"/>
    <property type="match status" value="1"/>
</dbReference>
<keyword evidence="3" id="KW-1185">Reference proteome</keyword>
<dbReference type="PANTHER" id="PTHR43751:SF1">
    <property type="entry name" value="SULFATASE ATSG-RELATED"/>
    <property type="match status" value="1"/>
</dbReference>
<dbReference type="SUPFAM" id="SSF53649">
    <property type="entry name" value="Alkaline phosphatase-like"/>
    <property type="match status" value="1"/>
</dbReference>
<sequence precursor="true">MQRREFLIKSAFSLGAIGSFSTILENARAASEGKPKRPNILFCIWDDASFPHMGAYGCGWVKTPAFDRVAEEGILFNRAYTPNAKCAPSRACVLTGRNSWQLEEAANHWPNFPAKFKVFTEVLSENDYFVGCTGKGWAPGNSGKIDGKRRQLTGKSYRKRRLEPPARGISKLDYAANFADFYNDKPEDQPFCFWYGAYEPHRGYEYRSGVEKGGKKLDQIEKVPGFWPDDERVRADMLDYAYEIEHADNHLASILKMLEEKGELDNTIVVVTADNGMPFPRCKGQEYEYSNHMPMAAMWKNGNPRAGRVVNDFVSFIDLAPTFLEAAGIAPAQSGMQPIQGKSLMNILTSSRNGLVEKERDHVLIGKERHDLGRPHNWGYPIRGIVKGDYLYIHNFETDRWPVGNPETGYRNCDASPTMSVVLGTNSGYSRAKRYWDMSFGKRPADELYNISEDPECIKNLARDKEHTDLKEKLKTQLFNELKEQKDPRMFGNGHVFDEYEYIRASDDWYEKTVNRNINSW</sequence>
<evidence type="ECO:0000313" key="3">
    <source>
        <dbReference type="Proteomes" id="UP000189674"/>
    </source>
</evidence>
<proteinExistence type="predicted"/>
<organism evidence="2 3">
    <name type="scientific">Anaerohalosphaera lusitana</name>
    <dbReference type="NCBI Taxonomy" id="1936003"/>
    <lineage>
        <taxon>Bacteria</taxon>
        <taxon>Pseudomonadati</taxon>
        <taxon>Planctomycetota</taxon>
        <taxon>Phycisphaerae</taxon>
        <taxon>Sedimentisphaerales</taxon>
        <taxon>Anaerohalosphaeraceae</taxon>
        <taxon>Anaerohalosphaera</taxon>
    </lineage>
</organism>
<reference evidence="3" key="1">
    <citation type="submission" date="2017-02" db="EMBL/GenBank/DDBJ databases">
        <title>Comparative genomics and description of representatives of a novel lineage of planctomycetes thriving in anoxic sediments.</title>
        <authorList>
            <person name="Spring S."/>
            <person name="Bunk B."/>
            <person name="Sproer C."/>
        </authorList>
    </citation>
    <scope>NUCLEOTIDE SEQUENCE [LARGE SCALE GENOMIC DNA]</scope>
    <source>
        <strain evidence="3">ST-NAGAB-D1</strain>
    </source>
</reference>
<dbReference type="InterPro" id="IPR000917">
    <property type="entry name" value="Sulfatase_N"/>
</dbReference>
<dbReference type="PANTHER" id="PTHR43751">
    <property type="entry name" value="SULFATASE"/>
    <property type="match status" value="1"/>
</dbReference>
<dbReference type="RefSeq" id="WP_146658803.1">
    <property type="nucleotide sequence ID" value="NZ_CP019791.1"/>
</dbReference>
<protein>
    <submittedName>
        <fullName evidence="2">Arylsulfatase</fullName>
    </submittedName>
</protein>
<dbReference type="STRING" id="1936003.STSP2_00081"/>
<dbReference type="InterPro" id="IPR017850">
    <property type="entry name" value="Alkaline_phosphatase_core_sf"/>
</dbReference>
<dbReference type="EMBL" id="CP019791">
    <property type="protein sequence ID" value="AQT66943.1"/>
    <property type="molecule type" value="Genomic_DNA"/>
</dbReference>
<evidence type="ECO:0000313" key="2">
    <source>
        <dbReference type="EMBL" id="AQT66943.1"/>
    </source>
</evidence>
<gene>
    <name evidence="2" type="ORF">STSP2_00081</name>
</gene>
<feature type="domain" description="Sulfatase N-terminal" evidence="1">
    <location>
        <begin position="38"/>
        <end position="329"/>
    </location>
</feature>
<dbReference type="OrthoDB" id="9762324at2"/>
<evidence type="ECO:0000259" key="1">
    <source>
        <dbReference type="Pfam" id="PF00884"/>
    </source>
</evidence>
<accession>A0A1U9NG92</accession>
<dbReference type="Gene3D" id="3.40.720.10">
    <property type="entry name" value="Alkaline Phosphatase, subunit A"/>
    <property type="match status" value="1"/>
</dbReference>
<name>A0A1U9NG92_9BACT</name>
<dbReference type="InterPro" id="IPR052701">
    <property type="entry name" value="GAG_Ulvan_Degrading_Sulfatases"/>
</dbReference>
<dbReference type="AlphaFoldDB" id="A0A1U9NG92"/>
<dbReference type="Pfam" id="PF00884">
    <property type="entry name" value="Sulfatase"/>
    <property type="match status" value="1"/>
</dbReference>
<dbReference type="Proteomes" id="UP000189674">
    <property type="component" value="Chromosome"/>
</dbReference>
<dbReference type="KEGG" id="alus:STSP2_00081"/>